<organism evidence="1 2">
    <name type="scientific">Fimbriimonas ginsengisoli Gsoil 348</name>
    <dbReference type="NCBI Taxonomy" id="661478"/>
    <lineage>
        <taxon>Bacteria</taxon>
        <taxon>Bacillati</taxon>
        <taxon>Armatimonadota</taxon>
        <taxon>Fimbriimonadia</taxon>
        <taxon>Fimbriimonadales</taxon>
        <taxon>Fimbriimonadaceae</taxon>
        <taxon>Fimbriimonas</taxon>
    </lineage>
</organism>
<evidence type="ECO:0000313" key="1">
    <source>
        <dbReference type="EMBL" id="AIE85846.1"/>
    </source>
</evidence>
<gene>
    <name evidence="1" type="ORF">OP10G_2478</name>
</gene>
<dbReference type="EMBL" id="CP007139">
    <property type="protein sequence ID" value="AIE85846.1"/>
    <property type="molecule type" value="Genomic_DNA"/>
</dbReference>
<reference evidence="1 2" key="1">
    <citation type="journal article" date="2014" name="PLoS ONE">
        <title>The first complete genome sequence of the class fimbriimonadia in the phylum armatimonadetes.</title>
        <authorList>
            <person name="Hu Z.Y."/>
            <person name="Wang Y.Z."/>
            <person name="Im W.T."/>
            <person name="Wang S.Y."/>
            <person name="Zhao G.P."/>
            <person name="Zheng H.J."/>
            <person name="Quan Z.X."/>
        </authorList>
    </citation>
    <scope>NUCLEOTIDE SEQUENCE [LARGE SCALE GENOMIC DNA]</scope>
    <source>
        <strain evidence="1">Gsoil 348</strain>
    </source>
</reference>
<keyword evidence="2" id="KW-1185">Reference proteome</keyword>
<dbReference type="AlphaFoldDB" id="A0A068NQX8"/>
<evidence type="ECO:0000313" key="2">
    <source>
        <dbReference type="Proteomes" id="UP000027982"/>
    </source>
</evidence>
<name>A0A068NQX8_FIMGI</name>
<dbReference type="Proteomes" id="UP000027982">
    <property type="component" value="Chromosome"/>
</dbReference>
<sequence length="69" mass="7591">MMSSAFSKAVELASKLPEKDQDALGALLLEEMQSNKRWAKLFGSSQDLLSKLADDALAEHKAGKTKPWK</sequence>
<proteinExistence type="predicted"/>
<protein>
    <submittedName>
        <fullName evidence="1">Uncharacterized protein</fullName>
    </submittedName>
</protein>
<dbReference type="eggNOG" id="ENOG5032Z92">
    <property type="taxonomic scope" value="Bacteria"/>
</dbReference>
<dbReference type="RefSeq" id="WP_227624920.1">
    <property type="nucleotide sequence ID" value="NZ_CP007139.1"/>
</dbReference>
<dbReference type="HOGENOM" id="CLU_189892_1_0_0"/>
<accession>A0A068NQX8</accession>
<dbReference type="KEGG" id="fgi:OP10G_2478"/>